<dbReference type="InterPro" id="IPR018357">
    <property type="entry name" value="Hexapep_transf_CS"/>
</dbReference>
<dbReference type="InterPro" id="IPR045304">
    <property type="entry name" value="LbH_SAT"/>
</dbReference>
<evidence type="ECO:0000256" key="3">
    <source>
        <dbReference type="ARBA" id="ARBA00022737"/>
    </source>
</evidence>
<dbReference type="PIRSF" id="PIRSF000441">
    <property type="entry name" value="CysE"/>
    <property type="match status" value="1"/>
</dbReference>
<dbReference type="CDD" id="cd03354">
    <property type="entry name" value="LbH_SAT"/>
    <property type="match status" value="1"/>
</dbReference>
<dbReference type="Pfam" id="PF00132">
    <property type="entry name" value="Hexapep"/>
    <property type="match status" value="1"/>
</dbReference>
<dbReference type="Gene3D" id="2.160.10.10">
    <property type="entry name" value="Hexapeptide repeat proteins"/>
    <property type="match status" value="1"/>
</dbReference>
<dbReference type="AlphaFoldDB" id="A0A9X1UE49"/>
<evidence type="ECO:0000256" key="4">
    <source>
        <dbReference type="ARBA" id="ARBA00023315"/>
    </source>
</evidence>
<comment type="caution">
    <text evidence="5">The sequence shown here is derived from an EMBL/GenBank/DDBJ whole genome shotgun (WGS) entry which is preliminary data.</text>
</comment>
<comment type="similarity">
    <text evidence="1">Belongs to the transferase hexapeptide repeat family.</text>
</comment>
<evidence type="ECO:0000256" key="1">
    <source>
        <dbReference type="ARBA" id="ARBA00007274"/>
    </source>
</evidence>
<proteinExistence type="inferred from homology"/>
<name>A0A9X1UE49_9BURK</name>
<sequence>MIYIYRLANLLFRLRIPTLPWILKIINRVLFSVSLPPSVQVGKNVTFGYQGLGIVVHKNARLGSNIIISPNVVIGGKGKGQPGAPVIEDGVVIGAGACVLGPIRIGRGAVIGANSVVLTNVAPHTTVVGIPAREIGQKAN</sequence>
<dbReference type="PANTHER" id="PTHR42811">
    <property type="entry name" value="SERINE ACETYLTRANSFERASE"/>
    <property type="match status" value="1"/>
</dbReference>
<dbReference type="GO" id="GO:0005737">
    <property type="term" value="C:cytoplasm"/>
    <property type="evidence" value="ECO:0007669"/>
    <property type="project" value="InterPro"/>
</dbReference>
<dbReference type="PROSITE" id="PS00101">
    <property type="entry name" value="HEXAPEP_TRANSFERASES"/>
    <property type="match status" value="1"/>
</dbReference>
<organism evidence="5 6">
    <name type="scientific">Paraburkholderia tagetis</name>
    <dbReference type="NCBI Taxonomy" id="2913261"/>
    <lineage>
        <taxon>Bacteria</taxon>
        <taxon>Pseudomonadati</taxon>
        <taxon>Pseudomonadota</taxon>
        <taxon>Betaproteobacteria</taxon>
        <taxon>Burkholderiales</taxon>
        <taxon>Burkholderiaceae</taxon>
        <taxon>Paraburkholderia</taxon>
    </lineage>
</organism>
<evidence type="ECO:0000313" key="5">
    <source>
        <dbReference type="EMBL" id="MCG5072835.1"/>
    </source>
</evidence>
<evidence type="ECO:0000313" key="6">
    <source>
        <dbReference type="Proteomes" id="UP001139308"/>
    </source>
</evidence>
<gene>
    <name evidence="5" type="ORF">L5014_05560</name>
</gene>
<dbReference type="Proteomes" id="UP001139308">
    <property type="component" value="Unassembled WGS sequence"/>
</dbReference>
<dbReference type="GO" id="GO:0009001">
    <property type="term" value="F:serine O-acetyltransferase activity"/>
    <property type="evidence" value="ECO:0007669"/>
    <property type="project" value="InterPro"/>
</dbReference>
<dbReference type="RefSeq" id="WP_238462587.1">
    <property type="nucleotide sequence ID" value="NZ_JAKLJA010000003.1"/>
</dbReference>
<dbReference type="InterPro" id="IPR011004">
    <property type="entry name" value="Trimer_LpxA-like_sf"/>
</dbReference>
<dbReference type="SUPFAM" id="SSF51161">
    <property type="entry name" value="Trimeric LpxA-like enzymes"/>
    <property type="match status" value="1"/>
</dbReference>
<dbReference type="InterPro" id="IPR005881">
    <property type="entry name" value="Ser_O-AcTrfase"/>
</dbReference>
<protein>
    <submittedName>
        <fullName evidence="5">Serine acetyltransferase</fullName>
    </submittedName>
</protein>
<accession>A0A9X1UE49</accession>
<dbReference type="GO" id="GO:0006535">
    <property type="term" value="P:cysteine biosynthetic process from serine"/>
    <property type="evidence" value="ECO:0007669"/>
    <property type="project" value="InterPro"/>
</dbReference>
<dbReference type="InterPro" id="IPR001451">
    <property type="entry name" value="Hexapep"/>
</dbReference>
<keyword evidence="3" id="KW-0677">Repeat</keyword>
<keyword evidence="4" id="KW-0012">Acyltransferase</keyword>
<reference evidence="5" key="1">
    <citation type="submission" date="2022-01" db="EMBL/GenBank/DDBJ databases">
        <title>Genome sequence and assembly of Parabukholderia sp. RG36.</title>
        <authorList>
            <person name="Chhetri G."/>
        </authorList>
    </citation>
    <scope>NUCLEOTIDE SEQUENCE</scope>
    <source>
        <strain evidence="5">RG36</strain>
    </source>
</reference>
<keyword evidence="2" id="KW-0808">Transferase</keyword>
<keyword evidence="6" id="KW-1185">Reference proteome</keyword>
<dbReference type="EMBL" id="JAKLJA010000003">
    <property type="protein sequence ID" value="MCG5072835.1"/>
    <property type="molecule type" value="Genomic_DNA"/>
</dbReference>
<evidence type="ECO:0000256" key="2">
    <source>
        <dbReference type="ARBA" id="ARBA00022679"/>
    </source>
</evidence>